<dbReference type="Proteomes" id="UP000028582">
    <property type="component" value="Unassembled WGS sequence"/>
</dbReference>
<organism evidence="1 2">
    <name type="scientific">Phytophthora nicotianae P1976</name>
    <dbReference type="NCBI Taxonomy" id="1317066"/>
    <lineage>
        <taxon>Eukaryota</taxon>
        <taxon>Sar</taxon>
        <taxon>Stramenopiles</taxon>
        <taxon>Oomycota</taxon>
        <taxon>Peronosporomycetes</taxon>
        <taxon>Peronosporales</taxon>
        <taxon>Peronosporaceae</taxon>
        <taxon>Phytophthora</taxon>
    </lineage>
</organism>
<evidence type="ECO:0000313" key="2">
    <source>
        <dbReference type="Proteomes" id="UP000028582"/>
    </source>
</evidence>
<gene>
    <name evidence="1" type="ORF">F444_22385</name>
</gene>
<protein>
    <submittedName>
        <fullName evidence="1">Uncharacterized protein</fullName>
    </submittedName>
</protein>
<accession>A0A080YXY4</accession>
<comment type="caution">
    <text evidence="1">The sequence shown here is derived from an EMBL/GenBank/DDBJ whole genome shotgun (WGS) entry which is preliminary data.</text>
</comment>
<reference evidence="1 2" key="1">
    <citation type="submission" date="2013-11" db="EMBL/GenBank/DDBJ databases">
        <title>The Genome Sequence of Phytophthora parasitica P1976.</title>
        <authorList>
            <consortium name="The Broad Institute Genomics Platform"/>
            <person name="Russ C."/>
            <person name="Tyler B."/>
            <person name="Panabieres F."/>
            <person name="Shan W."/>
            <person name="Tripathy S."/>
            <person name="Grunwald N."/>
            <person name="Machado M."/>
            <person name="Johnson C.S."/>
            <person name="Walker B."/>
            <person name="Young S."/>
            <person name="Zeng Q."/>
            <person name="Gargeya S."/>
            <person name="Fitzgerald M."/>
            <person name="Haas B."/>
            <person name="Abouelleil A."/>
            <person name="Allen A.W."/>
            <person name="Alvarado L."/>
            <person name="Arachchi H.M."/>
            <person name="Berlin A.M."/>
            <person name="Chapman S.B."/>
            <person name="Gainer-Dewar J."/>
            <person name="Goldberg J."/>
            <person name="Griggs A."/>
            <person name="Gujja S."/>
            <person name="Hansen M."/>
            <person name="Howarth C."/>
            <person name="Imamovic A."/>
            <person name="Ireland A."/>
            <person name="Larimer J."/>
            <person name="McCowan C."/>
            <person name="Murphy C."/>
            <person name="Pearson M."/>
            <person name="Poon T.W."/>
            <person name="Priest M."/>
            <person name="Roberts A."/>
            <person name="Saif S."/>
            <person name="Shea T."/>
            <person name="Sisk P."/>
            <person name="Sykes S."/>
            <person name="Wortman J."/>
            <person name="Nusbaum C."/>
            <person name="Birren B."/>
        </authorList>
    </citation>
    <scope>NUCLEOTIDE SEQUENCE [LARGE SCALE GENOMIC DNA]</scope>
    <source>
        <strain evidence="1 2">P1976</strain>
    </source>
</reference>
<proteinExistence type="predicted"/>
<dbReference type="EMBL" id="ANJA01004222">
    <property type="protein sequence ID" value="ETO59245.1"/>
    <property type="molecule type" value="Genomic_DNA"/>
</dbReference>
<sequence length="42" mass="4373">MRNVQGRDALLVMAEVLMTFSIIEPLPPSSSPTVGTATVAAT</sequence>
<evidence type="ECO:0000313" key="1">
    <source>
        <dbReference type="EMBL" id="ETO59245.1"/>
    </source>
</evidence>
<dbReference type="AlphaFoldDB" id="A0A080YXY4"/>
<name>A0A080YXY4_PHYNI</name>